<dbReference type="InterPro" id="IPR050437">
    <property type="entry name" value="Ribos_protein_bS1-like"/>
</dbReference>
<dbReference type="SUPFAM" id="SSF50249">
    <property type="entry name" value="Nucleic acid-binding proteins"/>
    <property type="match status" value="1"/>
</dbReference>
<dbReference type="Gene3D" id="2.40.50.140">
    <property type="entry name" value="Nucleic acid-binding proteins"/>
    <property type="match status" value="1"/>
</dbReference>
<dbReference type="PROSITE" id="PS50126">
    <property type="entry name" value="S1"/>
    <property type="match status" value="1"/>
</dbReference>
<dbReference type="OrthoDB" id="412781at2759"/>
<feature type="region of interest" description="Disordered" evidence="1">
    <location>
        <begin position="487"/>
        <end position="531"/>
    </location>
</feature>
<dbReference type="Proteomes" id="UP000095751">
    <property type="component" value="Unassembled WGS sequence"/>
</dbReference>
<feature type="compositionally biased region" description="Basic and acidic residues" evidence="1">
    <location>
        <begin position="320"/>
        <end position="364"/>
    </location>
</feature>
<dbReference type="GO" id="GO:0006412">
    <property type="term" value="P:translation"/>
    <property type="evidence" value="ECO:0007669"/>
    <property type="project" value="TreeGrafter"/>
</dbReference>
<dbReference type="Pfam" id="PF00575">
    <property type="entry name" value="S1"/>
    <property type="match status" value="1"/>
</dbReference>
<feature type="compositionally biased region" description="Polar residues" evidence="1">
    <location>
        <begin position="182"/>
        <end position="194"/>
    </location>
</feature>
<dbReference type="InParanoid" id="A0A1E7FBK2"/>
<dbReference type="EMBL" id="KV784359">
    <property type="protein sequence ID" value="OEU15541.1"/>
    <property type="molecule type" value="Genomic_DNA"/>
</dbReference>
<dbReference type="SMART" id="SM00316">
    <property type="entry name" value="S1"/>
    <property type="match status" value="1"/>
</dbReference>
<dbReference type="KEGG" id="fcy:FRACYDRAFT_240232"/>
<feature type="compositionally biased region" description="Low complexity" evidence="1">
    <location>
        <begin position="67"/>
        <end position="82"/>
    </location>
</feature>
<evidence type="ECO:0000313" key="4">
    <source>
        <dbReference type="Proteomes" id="UP000095751"/>
    </source>
</evidence>
<feature type="compositionally biased region" description="Polar residues" evidence="1">
    <location>
        <begin position="48"/>
        <end position="58"/>
    </location>
</feature>
<dbReference type="PANTHER" id="PTHR10724:SF10">
    <property type="entry name" value="S1 RNA-BINDING DOMAIN-CONTAINING PROTEIN 1"/>
    <property type="match status" value="1"/>
</dbReference>
<dbReference type="CDD" id="cd00164">
    <property type="entry name" value="S1_like"/>
    <property type="match status" value="1"/>
</dbReference>
<protein>
    <recommendedName>
        <fullName evidence="2">S1 motif domain-containing protein</fullName>
    </recommendedName>
</protein>
<feature type="domain" description="S1 motif" evidence="2">
    <location>
        <begin position="417"/>
        <end position="487"/>
    </location>
</feature>
<feature type="compositionally biased region" description="Acidic residues" evidence="1">
    <location>
        <begin position="218"/>
        <end position="235"/>
    </location>
</feature>
<sequence length="598" mass="67214">MAGGEGAKERRRLKRLAETTKDASPEKNQGKNSGDNKYTSPNRKDSSTRQQNGRNTTGNRFNKYDRNNNNNNKARSNTKSNNATPAKKKVKKPKHLKRKLEQASKENDQAVETIKKEMQDFKYKKEIIRNNSKRQRIDADDDGADAMFVVGPNTPGVFARTKKVDVEDADATMAVVGPNTPGVYSNNKNNAEIKSTNDDDEDDNIDMIDDRGETKSDDDSDSDSSVDSSSDDDSSNEERKDDVGESHRQKETITNDGNKKYNAEITPIKKAEIKPTKKVEIKPIKKAEIKPTKKVDIKPIKKAEIKSTKKVEIKPINNNDKAKTKSDNEDTKNDAGESLQRKENIADKKGDEISTKKGAEKEKIVASTVTDNEQDIKAKSIPEFKSDNNNNPSDDTTEKGKTRYCVGRKPVTDYTLGSSYPAEVVYVKPFGVFFDIGCHSDAFCHVSRLRDDFVESPETMFKEGDKVATVRVVEIDRRRKRITVSLQSESRAEDERKSIDARRTRTDSRKLKARKNEARFQSKPTTTDHIEQSIQKKDPVVSIEKKAPVVIRASAYAPRAPAYAPTKTYNDPSMMAPADLKRARKLARRAERRSKAEA</sequence>
<feature type="compositionally biased region" description="Basic and acidic residues" evidence="1">
    <location>
        <begin position="236"/>
        <end position="313"/>
    </location>
</feature>
<feature type="compositionally biased region" description="Polar residues" evidence="1">
    <location>
        <begin position="30"/>
        <end position="41"/>
    </location>
</feature>
<feature type="compositionally biased region" description="Basic residues" evidence="1">
    <location>
        <begin position="86"/>
        <end position="98"/>
    </location>
</feature>
<dbReference type="GO" id="GO:0003729">
    <property type="term" value="F:mRNA binding"/>
    <property type="evidence" value="ECO:0007669"/>
    <property type="project" value="TreeGrafter"/>
</dbReference>
<evidence type="ECO:0000259" key="2">
    <source>
        <dbReference type="PROSITE" id="PS50126"/>
    </source>
</evidence>
<feature type="compositionally biased region" description="Basic and acidic residues" evidence="1">
    <location>
        <begin position="374"/>
        <end position="386"/>
    </location>
</feature>
<gene>
    <name evidence="3" type="ORF">FRACYDRAFT_240232</name>
</gene>
<accession>A0A1E7FBK2</accession>
<dbReference type="PANTHER" id="PTHR10724">
    <property type="entry name" value="30S RIBOSOMAL PROTEIN S1"/>
    <property type="match status" value="1"/>
</dbReference>
<feature type="compositionally biased region" description="Acidic residues" evidence="1">
    <location>
        <begin position="198"/>
        <end position="207"/>
    </location>
</feature>
<feature type="region of interest" description="Disordered" evidence="1">
    <location>
        <begin position="1"/>
        <end position="111"/>
    </location>
</feature>
<feature type="compositionally biased region" description="Basic and acidic residues" evidence="1">
    <location>
        <begin position="99"/>
        <end position="111"/>
    </location>
</feature>
<dbReference type="InterPro" id="IPR012340">
    <property type="entry name" value="NA-bd_OB-fold"/>
</dbReference>
<organism evidence="3 4">
    <name type="scientific">Fragilariopsis cylindrus CCMP1102</name>
    <dbReference type="NCBI Taxonomy" id="635003"/>
    <lineage>
        <taxon>Eukaryota</taxon>
        <taxon>Sar</taxon>
        <taxon>Stramenopiles</taxon>
        <taxon>Ochrophyta</taxon>
        <taxon>Bacillariophyta</taxon>
        <taxon>Bacillariophyceae</taxon>
        <taxon>Bacillariophycidae</taxon>
        <taxon>Bacillariales</taxon>
        <taxon>Bacillariaceae</taxon>
        <taxon>Fragilariopsis</taxon>
    </lineage>
</organism>
<evidence type="ECO:0000313" key="3">
    <source>
        <dbReference type="EMBL" id="OEU15541.1"/>
    </source>
</evidence>
<keyword evidence="4" id="KW-1185">Reference proteome</keyword>
<reference evidence="3 4" key="1">
    <citation type="submission" date="2016-09" db="EMBL/GenBank/DDBJ databases">
        <title>Extensive genetic diversity and differential bi-allelic expression allows diatom success in the polar Southern Ocean.</title>
        <authorList>
            <consortium name="DOE Joint Genome Institute"/>
            <person name="Mock T."/>
            <person name="Otillar R.P."/>
            <person name="Strauss J."/>
            <person name="Dupont C."/>
            <person name="Frickenhaus S."/>
            <person name="Maumus F."/>
            <person name="Mcmullan M."/>
            <person name="Sanges R."/>
            <person name="Schmutz J."/>
            <person name="Toseland A."/>
            <person name="Valas R."/>
            <person name="Veluchamy A."/>
            <person name="Ward B.J."/>
            <person name="Allen A."/>
            <person name="Barry K."/>
            <person name="Falciatore A."/>
            <person name="Ferrante M."/>
            <person name="Fortunato A.E."/>
            <person name="Gloeckner G."/>
            <person name="Gruber A."/>
            <person name="Hipkin R."/>
            <person name="Janech M."/>
            <person name="Kroth P."/>
            <person name="Leese F."/>
            <person name="Lindquist E."/>
            <person name="Lyon B.R."/>
            <person name="Martin J."/>
            <person name="Mayer C."/>
            <person name="Parker M."/>
            <person name="Quesneville H."/>
            <person name="Raymond J."/>
            <person name="Uhlig C."/>
            <person name="Valentin K.U."/>
            <person name="Worden A.Z."/>
            <person name="Armbrust E.V."/>
            <person name="Bowler C."/>
            <person name="Green B."/>
            <person name="Moulton V."/>
            <person name="Van Oosterhout C."/>
            <person name="Grigoriev I."/>
        </authorList>
    </citation>
    <scope>NUCLEOTIDE SEQUENCE [LARGE SCALE GENOMIC DNA]</scope>
    <source>
        <strain evidence="3 4">CCMP1102</strain>
    </source>
</reference>
<dbReference type="GO" id="GO:0003735">
    <property type="term" value="F:structural constituent of ribosome"/>
    <property type="evidence" value="ECO:0007669"/>
    <property type="project" value="TreeGrafter"/>
</dbReference>
<feature type="compositionally biased region" description="Basic and acidic residues" evidence="1">
    <location>
        <begin position="15"/>
        <end position="29"/>
    </location>
</feature>
<feature type="compositionally biased region" description="Basic and acidic residues" evidence="1">
    <location>
        <begin position="490"/>
        <end position="531"/>
    </location>
</feature>
<feature type="region of interest" description="Disordered" evidence="1">
    <location>
        <begin position="173"/>
        <end position="401"/>
    </location>
</feature>
<dbReference type="AlphaFoldDB" id="A0A1E7FBK2"/>
<name>A0A1E7FBK2_9STRA</name>
<evidence type="ECO:0000256" key="1">
    <source>
        <dbReference type="SAM" id="MobiDB-lite"/>
    </source>
</evidence>
<dbReference type="InterPro" id="IPR003029">
    <property type="entry name" value="S1_domain"/>
</dbReference>
<feature type="compositionally biased region" description="Basic and acidic residues" evidence="1">
    <location>
        <begin position="208"/>
        <end position="217"/>
    </location>
</feature>
<proteinExistence type="predicted"/>